<dbReference type="Gene3D" id="3.40.50.1820">
    <property type="entry name" value="alpha/beta hydrolase"/>
    <property type="match status" value="1"/>
</dbReference>
<organism evidence="2 3">
    <name type="scientific">Paenibacillus stellifer</name>
    <dbReference type="NCBI Taxonomy" id="169760"/>
    <lineage>
        <taxon>Bacteria</taxon>
        <taxon>Bacillati</taxon>
        <taxon>Bacillota</taxon>
        <taxon>Bacilli</taxon>
        <taxon>Bacillales</taxon>
        <taxon>Paenibacillaceae</taxon>
        <taxon>Paenibacillus</taxon>
    </lineage>
</organism>
<dbReference type="Proteomes" id="UP000029507">
    <property type="component" value="Chromosome"/>
</dbReference>
<keyword evidence="3" id="KW-1185">Reference proteome</keyword>
<dbReference type="KEGG" id="pste:PSTEL_25360"/>
<dbReference type="OrthoDB" id="59888at2"/>
<dbReference type="InterPro" id="IPR000073">
    <property type="entry name" value="AB_hydrolase_1"/>
</dbReference>
<dbReference type="AlphaFoldDB" id="A0A089M3A7"/>
<evidence type="ECO:0000313" key="2">
    <source>
        <dbReference type="EMBL" id="AIQ65948.1"/>
    </source>
</evidence>
<feature type="domain" description="AB hydrolase-1" evidence="1">
    <location>
        <begin position="64"/>
        <end position="183"/>
    </location>
</feature>
<dbReference type="PRINTS" id="PR00111">
    <property type="entry name" value="ABHYDROLASE"/>
</dbReference>
<dbReference type="PANTHER" id="PTHR43798">
    <property type="entry name" value="MONOACYLGLYCEROL LIPASE"/>
    <property type="match status" value="1"/>
</dbReference>
<dbReference type="Pfam" id="PF00561">
    <property type="entry name" value="Abhydrolase_1"/>
    <property type="match status" value="1"/>
</dbReference>
<dbReference type="InterPro" id="IPR029058">
    <property type="entry name" value="AB_hydrolase_fold"/>
</dbReference>
<dbReference type="InterPro" id="IPR050266">
    <property type="entry name" value="AB_hydrolase_sf"/>
</dbReference>
<dbReference type="RefSeq" id="WP_038699399.1">
    <property type="nucleotide sequence ID" value="NZ_CP009286.1"/>
</dbReference>
<sequence length="318" mass="35709">MTLIRPSEKVLRATISVLGFPMTVIQAVLSMRSLHKHKAPGEIISIGGRSLHAIVSGRGDSILPTIILESGMGGSALDWSLVQPALAKYTRVVAYDRAGFGWSTQTMEEPTCANYVQDLRRLLAQKKLEPPYLLVGHSFGGLIMRLFASQYPEEVSGLVLVDSTHEKRYIESHFNHSRRQEQLRYQKRLRLGFLLSPIGLTRIMKQHIGTGKLPPAIQNKVTASGYRNHAYKAAYLEFLHTSVSADQIIESSPLRPDMPVMVLTAGRQNEAWKESQRELLQLTDQTRQRIIEDSWHSIPIHKPQAVVQSVLGLLYRAD</sequence>
<dbReference type="GO" id="GO:0016020">
    <property type="term" value="C:membrane"/>
    <property type="evidence" value="ECO:0007669"/>
    <property type="project" value="TreeGrafter"/>
</dbReference>
<name>A0A089M3A7_9BACL</name>
<accession>A0A089M3A7</accession>
<dbReference type="STRING" id="169760.PSTEL_25360"/>
<proteinExistence type="predicted"/>
<evidence type="ECO:0000313" key="3">
    <source>
        <dbReference type="Proteomes" id="UP000029507"/>
    </source>
</evidence>
<dbReference type="SUPFAM" id="SSF53474">
    <property type="entry name" value="alpha/beta-Hydrolases"/>
    <property type="match status" value="1"/>
</dbReference>
<reference evidence="2 3" key="1">
    <citation type="submission" date="2014-08" db="EMBL/GenBank/DDBJ databases">
        <title>Comparative genomics of the Paenibacillus odorifer group.</title>
        <authorList>
            <person name="den Bakker H.C."/>
            <person name="Tsai Y.-C."/>
            <person name="Martin N."/>
            <person name="Korlach J."/>
            <person name="Wiedmann M."/>
        </authorList>
    </citation>
    <scope>NUCLEOTIDE SEQUENCE [LARGE SCALE GENOMIC DNA]</scope>
    <source>
        <strain evidence="2 3">DSM 14472</strain>
    </source>
</reference>
<gene>
    <name evidence="2" type="ORF">PSTEL_25360</name>
</gene>
<dbReference type="HOGENOM" id="CLU_020336_9_0_9"/>
<dbReference type="EMBL" id="CP009286">
    <property type="protein sequence ID" value="AIQ65948.1"/>
    <property type="molecule type" value="Genomic_DNA"/>
</dbReference>
<dbReference type="PANTHER" id="PTHR43798:SF33">
    <property type="entry name" value="HYDROLASE, PUTATIVE (AFU_ORTHOLOGUE AFUA_2G14860)-RELATED"/>
    <property type="match status" value="1"/>
</dbReference>
<evidence type="ECO:0000259" key="1">
    <source>
        <dbReference type="Pfam" id="PF00561"/>
    </source>
</evidence>
<protein>
    <recommendedName>
        <fullName evidence="1">AB hydrolase-1 domain-containing protein</fullName>
    </recommendedName>
</protein>